<dbReference type="VEuPathDB" id="FungiDB:PV10_04361"/>
<dbReference type="Proteomes" id="UP000288859">
    <property type="component" value="Unassembled WGS sequence"/>
</dbReference>
<feature type="region of interest" description="Disordered" evidence="1">
    <location>
        <begin position="687"/>
        <end position="717"/>
    </location>
</feature>
<dbReference type="SUPFAM" id="SSF52058">
    <property type="entry name" value="L domain-like"/>
    <property type="match status" value="1"/>
</dbReference>
<gene>
    <name evidence="3" type="ORF">B0A52_04951</name>
</gene>
<proteinExistence type="predicted"/>
<dbReference type="VEuPathDB" id="FungiDB:PV10_04360"/>
<feature type="compositionally biased region" description="Low complexity" evidence="1">
    <location>
        <begin position="688"/>
        <end position="717"/>
    </location>
</feature>
<evidence type="ECO:0000256" key="1">
    <source>
        <dbReference type="SAM" id="MobiDB-lite"/>
    </source>
</evidence>
<dbReference type="PROSITE" id="PS50181">
    <property type="entry name" value="FBOX"/>
    <property type="match status" value="1"/>
</dbReference>
<accession>A0A438N6K2</accession>
<dbReference type="CDD" id="cd14688">
    <property type="entry name" value="bZIP_YAP"/>
    <property type="match status" value="1"/>
</dbReference>
<name>A0A438N6K2_EXOME</name>
<reference evidence="3 4" key="1">
    <citation type="submission" date="2017-03" db="EMBL/GenBank/DDBJ databases">
        <title>Genomes of endolithic fungi from Antarctica.</title>
        <authorList>
            <person name="Coleine C."/>
            <person name="Masonjones S."/>
            <person name="Stajich J.E."/>
        </authorList>
    </citation>
    <scope>NUCLEOTIDE SEQUENCE [LARGE SCALE GENOMIC DNA]</scope>
    <source>
        <strain evidence="3 4">CCFEE 6314</strain>
    </source>
</reference>
<dbReference type="EMBL" id="NAJM01000018">
    <property type="protein sequence ID" value="RVX71377.1"/>
    <property type="molecule type" value="Genomic_DNA"/>
</dbReference>
<dbReference type="InterPro" id="IPR001810">
    <property type="entry name" value="F-box_dom"/>
</dbReference>
<organism evidence="3 4">
    <name type="scientific">Exophiala mesophila</name>
    <name type="common">Black yeast-like fungus</name>
    <dbReference type="NCBI Taxonomy" id="212818"/>
    <lineage>
        <taxon>Eukaryota</taxon>
        <taxon>Fungi</taxon>
        <taxon>Dikarya</taxon>
        <taxon>Ascomycota</taxon>
        <taxon>Pezizomycotina</taxon>
        <taxon>Eurotiomycetes</taxon>
        <taxon>Chaetothyriomycetidae</taxon>
        <taxon>Chaetothyriales</taxon>
        <taxon>Herpotrichiellaceae</taxon>
        <taxon>Exophiala</taxon>
    </lineage>
</organism>
<feature type="domain" description="F-box" evidence="2">
    <location>
        <begin position="1"/>
        <end position="43"/>
    </location>
</feature>
<protein>
    <recommendedName>
        <fullName evidence="2">F-box domain-containing protein</fullName>
    </recommendedName>
</protein>
<dbReference type="InterPro" id="IPR036047">
    <property type="entry name" value="F-box-like_dom_sf"/>
</dbReference>
<evidence type="ECO:0000259" key="2">
    <source>
        <dbReference type="PROSITE" id="PS50181"/>
    </source>
</evidence>
<dbReference type="Pfam" id="PF12937">
    <property type="entry name" value="F-box-like"/>
    <property type="match status" value="1"/>
</dbReference>
<dbReference type="SUPFAM" id="SSF81383">
    <property type="entry name" value="F-box domain"/>
    <property type="match status" value="1"/>
</dbReference>
<dbReference type="AlphaFoldDB" id="A0A438N6K2"/>
<dbReference type="CDD" id="cd09917">
    <property type="entry name" value="F-box_SF"/>
    <property type="match status" value="1"/>
</dbReference>
<sequence>MDQLPSELVSHLCSFLDKSSLIAFRLTCSAFAALAEDYLFRDFEFLLYPSSHRLYQLDKLTARPSIASRLRCLSFESGIQLEYADYRYWQAQVYHEKSSNWSTGVSPKGPSKEDYAKFHENLQARFTPNLSYRYDLYRWHLDQQAAFMANAQTREALIKILNVLSAICPNLQFRMIMKEPQIKLEELEQFDPSLFDTEQPFDPDPRRRILNRRKNCLDHFSHFIQAACLSKCNLNNFTAIDIPHELLPEIGAHAFQDLKTLNLQINALPHSDWLGRTGMANIYVNGRNQSATSLKRLLNSTSRLQHLSLELPEFKKAEFGFELFDRTNLDRFPRLWMPHLESLSLCNFQCRFGDMRALLDEGVNIKTLTLRNGRLETDSMVTLINYLANKRLKSVSILGTWYVDEDEGEWHSHTLDDFTSCHAATSYEGPYVSTGLKSKIERFMSHGGGPITELGTNFETERVDVVVMAPPNAPGQGKSTNPEKPGGVDITDADLFEGAESSTDQPPVTVRRRSRRVRFGGAEYFQETATGFHYHFVPPTVRVPVLDVAVGSYHLNLLSPPIRVPGHAHEEGLAQDYRLPRRGPFLIFWTHRERKASYVKTIETELSRLRANDAVQCASLAALKDTIRQLKDLLRQHDIPLPPDLASSPRLSSPLVTVEIHASTDHTHEIRTKFPPDYSSTYETDEILPSLTSGGPSSTTTVTDSDANTSTAHDFSAGEAASSTSAAATFNMSVAHPQGLDATQVGIDFVLALEHMCINHLTPHEDGELDSSGHEMMLLSPIMSRSPAPPVRHTTPSGSCYPDGTSWQVPAIELERLLECADRLSLDGDITPVEIWWRIRHHPNFPSLTRDGLEGLKVLLVPEVACYQ</sequence>
<evidence type="ECO:0000313" key="4">
    <source>
        <dbReference type="Proteomes" id="UP000288859"/>
    </source>
</evidence>
<comment type="caution">
    <text evidence="3">The sequence shown here is derived from an EMBL/GenBank/DDBJ whole genome shotgun (WGS) entry which is preliminary data.</text>
</comment>
<evidence type="ECO:0000313" key="3">
    <source>
        <dbReference type="EMBL" id="RVX71377.1"/>
    </source>
</evidence>
<dbReference type="OrthoDB" id="5422579at2759"/>